<proteinExistence type="predicted"/>
<protein>
    <submittedName>
        <fullName evidence="1">Uncharacterized protein (DUF934 family)</fullName>
    </submittedName>
</protein>
<reference evidence="1 2" key="1">
    <citation type="submission" date="2019-03" db="EMBL/GenBank/DDBJ databases">
        <title>Freshwater and sediment microbial communities from various areas in North America, analyzing microbe dynamics in response to fracking.</title>
        <authorList>
            <person name="Lamendella R."/>
        </authorList>
    </citation>
    <scope>NUCLEOTIDE SEQUENCE [LARGE SCALE GENOMIC DNA]</scope>
    <source>
        <strain evidence="1 2">1_TX</strain>
    </source>
</reference>
<comment type="caution">
    <text evidence="1">The sequence shown here is derived from an EMBL/GenBank/DDBJ whole genome shotgun (WGS) entry which is preliminary data.</text>
</comment>
<dbReference type="InterPro" id="IPR008318">
    <property type="entry name" value="UCP030820"/>
</dbReference>
<keyword evidence="2" id="KW-1185">Reference proteome</keyword>
<dbReference type="Pfam" id="PF06073">
    <property type="entry name" value="DUF934"/>
    <property type="match status" value="1"/>
</dbReference>
<dbReference type="RefSeq" id="WP_243726404.1">
    <property type="nucleotide sequence ID" value="NZ_SNWH01000003.1"/>
</dbReference>
<dbReference type="Proteomes" id="UP000295150">
    <property type="component" value="Unassembled WGS sequence"/>
</dbReference>
<sequence>MPDRETPVDQAQHSLMETGRTLIKLGQPAEDKWALSRSEAHLPDTRPVIVPLSLWREHPHEPELAPWLASDSELTSSLAEELAEAPLIAIDFPTFTDGRGYTLARLLRERHGYRGEIRAIGDVLVDQIYYMSRCGFDALALREDQHLDDALRALGAFSVSYQPAVDVREPLFERRMRERKGA</sequence>
<gene>
    <name evidence="1" type="ORF">DFO68_10351</name>
</gene>
<dbReference type="PIRSF" id="PIRSF030820">
    <property type="entry name" value="UCP030820"/>
    <property type="match status" value="1"/>
</dbReference>
<dbReference type="AlphaFoldDB" id="A0A4R6HYY8"/>
<dbReference type="EMBL" id="SNWH01000003">
    <property type="protein sequence ID" value="TDO13828.1"/>
    <property type="molecule type" value="Genomic_DNA"/>
</dbReference>
<evidence type="ECO:0000313" key="1">
    <source>
        <dbReference type="EMBL" id="TDO13828.1"/>
    </source>
</evidence>
<evidence type="ECO:0000313" key="2">
    <source>
        <dbReference type="Proteomes" id="UP000295150"/>
    </source>
</evidence>
<organism evidence="1 2">
    <name type="scientific">Halomonas ventosae</name>
    <dbReference type="NCBI Taxonomy" id="229007"/>
    <lineage>
        <taxon>Bacteria</taxon>
        <taxon>Pseudomonadati</taxon>
        <taxon>Pseudomonadota</taxon>
        <taxon>Gammaproteobacteria</taxon>
        <taxon>Oceanospirillales</taxon>
        <taxon>Halomonadaceae</taxon>
        <taxon>Halomonas</taxon>
    </lineage>
</organism>
<accession>A0A4R6HYY8</accession>
<name>A0A4R6HYY8_9GAMM</name>